<dbReference type="EMBL" id="JAADJZ010000016">
    <property type="protein sequence ID" value="KAF2869290.1"/>
    <property type="molecule type" value="Genomic_DNA"/>
</dbReference>
<protein>
    <submittedName>
        <fullName evidence="3">Uncharacterized protein</fullName>
    </submittedName>
</protein>
<keyword evidence="2" id="KW-0472">Membrane</keyword>
<comment type="caution">
    <text evidence="3">The sequence shown here is derived from an EMBL/GenBank/DDBJ whole genome shotgun (WGS) entry which is preliminary data.</text>
</comment>
<dbReference type="AlphaFoldDB" id="A0A7C8IAK5"/>
<feature type="region of interest" description="Disordered" evidence="1">
    <location>
        <begin position="320"/>
        <end position="340"/>
    </location>
</feature>
<evidence type="ECO:0000313" key="4">
    <source>
        <dbReference type="Proteomes" id="UP000481861"/>
    </source>
</evidence>
<feature type="transmembrane region" description="Helical" evidence="2">
    <location>
        <begin position="267"/>
        <end position="285"/>
    </location>
</feature>
<evidence type="ECO:0000313" key="3">
    <source>
        <dbReference type="EMBL" id="KAF2869290.1"/>
    </source>
</evidence>
<name>A0A7C8IAK5_9PLEO</name>
<gene>
    <name evidence="3" type="ORF">BDV95DRAFT_596320</name>
</gene>
<dbReference type="Proteomes" id="UP000481861">
    <property type="component" value="Unassembled WGS sequence"/>
</dbReference>
<feature type="region of interest" description="Disordered" evidence="1">
    <location>
        <begin position="1"/>
        <end position="127"/>
    </location>
</feature>
<keyword evidence="4" id="KW-1185">Reference proteome</keyword>
<reference evidence="3 4" key="1">
    <citation type="submission" date="2020-01" db="EMBL/GenBank/DDBJ databases">
        <authorList>
            <consortium name="DOE Joint Genome Institute"/>
            <person name="Haridas S."/>
            <person name="Albert R."/>
            <person name="Binder M."/>
            <person name="Bloem J."/>
            <person name="Labutti K."/>
            <person name="Salamov A."/>
            <person name="Andreopoulos B."/>
            <person name="Baker S.E."/>
            <person name="Barry K."/>
            <person name="Bills G."/>
            <person name="Bluhm B.H."/>
            <person name="Cannon C."/>
            <person name="Castanera R."/>
            <person name="Culley D.E."/>
            <person name="Daum C."/>
            <person name="Ezra D."/>
            <person name="Gonzalez J.B."/>
            <person name="Henrissat B."/>
            <person name="Kuo A."/>
            <person name="Liang C."/>
            <person name="Lipzen A."/>
            <person name="Lutzoni F."/>
            <person name="Magnuson J."/>
            <person name="Mondo S."/>
            <person name="Nolan M."/>
            <person name="Ohm R."/>
            <person name="Pangilinan J."/>
            <person name="Park H.-J.H."/>
            <person name="Ramirez L."/>
            <person name="Alfaro M."/>
            <person name="Sun H."/>
            <person name="Tritt A."/>
            <person name="Yoshinaga Y."/>
            <person name="Zwiers L.-H.L."/>
            <person name="Turgeon B.G."/>
            <person name="Goodwin S.B."/>
            <person name="Spatafora J.W."/>
            <person name="Crous P.W."/>
            <person name="Grigoriev I.V."/>
        </authorList>
    </citation>
    <scope>NUCLEOTIDE SEQUENCE [LARGE SCALE GENOMIC DNA]</scope>
    <source>
        <strain evidence="3 4">CBS 611.86</strain>
    </source>
</reference>
<organism evidence="3 4">
    <name type="scientific">Massariosphaeria phaeospora</name>
    <dbReference type="NCBI Taxonomy" id="100035"/>
    <lineage>
        <taxon>Eukaryota</taxon>
        <taxon>Fungi</taxon>
        <taxon>Dikarya</taxon>
        <taxon>Ascomycota</taxon>
        <taxon>Pezizomycotina</taxon>
        <taxon>Dothideomycetes</taxon>
        <taxon>Pleosporomycetidae</taxon>
        <taxon>Pleosporales</taxon>
        <taxon>Pleosporales incertae sedis</taxon>
        <taxon>Massariosphaeria</taxon>
    </lineage>
</organism>
<keyword evidence="2" id="KW-1133">Transmembrane helix</keyword>
<dbReference type="OrthoDB" id="5419542at2759"/>
<keyword evidence="2" id="KW-0812">Transmembrane</keyword>
<feature type="compositionally biased region" description="Basic residues" evidence="1">
    <location>
        <begin position="38"/>
        <end position="60"/>
    </location>
</feature>
<evidence type="ECO:0000256" key="2">
    <source>
        <dbReference type="SAM" id="Phobius"/>
    </source>
</evidence>
<feature type="compositionally biased region" description="Polar residues" evidence="1">
    <location>
        <begin position="325"/>
        <end position="339"/>
    </location>
</feature>
<proteinExistence type="predicted"/>
<evidence type="ECO:0000256" key="1">
    <source>
        <dbReference type="SAM" id="MobiDB-lite"/>
    </source>
</evidence>
<sequence length="357" mass="40360">MEPFNPNLAHHKPQPFRANLLQPSSPSRVITDPETSGRRAHLHSLHHHSDRHHHHRRSRHAKEAVQSAIQLHPPTSFGDLLKQASRSKDNSPSHSRRESNANVGPDKETSRKPVSVKPVRPEDVSREREIVKASEGELRLSLQNLSDQSLKTSRRLDDTYYSILEKISVLRQTIGSLQDLSGLTKELHKNFTSDAEELVDEIHTQFEGFNDFGTQQEQVVALEERISVGKEKSQALNKRLAKAKERVEARAKAEAEWDVRTTRRFRVLWSVVAAIAGMVLLLMLFSRLRLAHHTEDSPNALDFAARAKLPDAPIPDSAKEAIIASSPTTPSFRSETSEALSMEHLENDQRLRSFDEL</sequence>
<feature type="compositionally biased region" description="Basic and acidic residues" evidence="1">
    <location>
        <begin position="86"/>
        <end position="111"/>
    </location>
</feature>
<accession>A0A7C8IAK5</accession>